<dbReference type="PANTHER" id="PTHR23252">
    <property type="entry name" value="INTIMAL THICKNESS RECEPTOR-RELATED"/>
    <property type="match status" value="1"/>
</dbReference>
<evidence type="ECO:0000313" key="3">
    <source>
        <dbReference type="WBParaSite" id="SSLN_0000973301-mRNA-1"/>
    </source>
</evidence>
<feature type="transmembrane region" description="Helical" evidence="1">
    <location>
        <begin position="256"/>
        <end position="275"/>
    </location>
</feature>
<dbReference type="Gene3D" id="3.60.10.10">
    <property type="entry name" value="Endonuclease/exonuclease/phosphatase"/>
    <property type="match status" value="1"/>
</dbReference>
<feature type="transmembrane region" description="Helical" evidence="1">
    <location>
        <begin position="320"/>
        <end position="347"/>
    </location>
</feature>
<feature type="domain" description="GPR180/TMEM145 transmembrane" evidence="2">
    <location>
        <begin position="483"/>
        <end position="579"/>
    </location>
</feature>
<evidence type="ECO:0000256" key="1">
    <source>
        <dbReference type="SAM" id="Phobius"/>
    </source>
</evidence>
<sequence>LRVVGTWSTENGYTFLAKFAFQKTTVDAIETTRGYIFGNATSIFHNFNSSTFIAPATLVIVDGEYVTDLYGNASRPLYSFGDISDGSPESLWRAETARCKAMFSRINSLAWHRQCNPKAKMDFLRKVPCTSGDLCSEEDDRLRVIPGSQFTFTVQDMRQPRYWYLSLIACFHNETTCEWETSVLPRPGSESAESLLACNYTNSALANASASLMPSQRQLCLPVTVNYDIWLVNGVPSLQDYYRFEHQFSFEDHDIFEMYLVFCLLYFFLAVIFHVSRTFLYHVFDHLTALSPSSLQRALNGSVALKLLSGFKYKGEYEPLAVLLFAHIWFSFAAAALHTIHLAIFSFDGHGVPVLSFLGGLVGRCAEALLLILLLTTADVGFPIFPAELAHFERKVRRYRKRQYQRVLSVMGDDGERRKKIPPNVAATWTASRTKNVDIRDALKQSTSTADLVTLSSFNPYDRTLEEQETVLCGFIKCPASKSRKRVYLVLMLVVFLSVELGLYVWALVDQDRVLDISVWNTTPGRLLVAARLATTFWFLYILRNSNEAKFNGVVEPLHFGASFLLWLLSLPVTVFLAETSMCHLLLRFRGIGPLRADDKPIKAALVSPLTLAAWNIRSLLDNRSSKRPERRTALVARELVRYKVDIAALSETRFSEQERRDAGVAFAIRNDIVGRLPCLPQGINGRLMSLCLPLRGDIFATIISAYAPRMKSTEAAKDKFYEDLHALLVTVCWYTQGRLRPRQPPAPSPIAGLLDSVLTSGSGGGGGESAVVAAQGYYHLKLIHAQVTVPAPPGVEHTVDLVEIDG</sequence>
<keyword evidence="1" id="KW-0472">Membrane</keyword>
<dbReference type="InterPro" id="IPR019336">
    <property type="entry name" value="GPR180/TMEM145_TM"/>
</dbReference>
<dbReference type="InterPro" id="IPR036691">
    <property type="entry name" value="Endo/exonu/phosph_ase_sf"/>
</dbReference>
<dbReference type="AlphaFoldDB" id="A0A183SYS5"/>
<keyword evidence="1" id="KW-1133">Transmembrane helix</keyword>
<dbReference type="GO" id="GO:0007186">
    <property type="term" value="P:G protein-coupled receptor signaling pathway"/>
    <property type="evidence" value="ECO:0007669"/>
    <property type="project" value="InterPro"/>
</dbReference>
<name>A0A183SYS5_SCHSO</name>
<dbReference type="Pfam" id="PF10192">
    <property type="entry name" value="GPR180-TMEM145_TM"/>
    <property type="match status" value="1"/>
</dbReference>
<feature type="transmembrane region" description="Helical" evidence="1">
    <location>
        <begin position="367"/>
        <end position="392"/>
    </location>
</feature>
<feature type="transmembrane region" description="Helical" evidence="1">
    <location>
        <begin position="487"/>
        <end position="507"/>
    </location>
</feature>
<organism evidence="3">
    <name type="scientific">Schistocephalus solidus</name>
    <name type="common">Tapeworm</name>
    <dbReference type="NCBI Taxonomy" id="70667"/>
    <lineage>
        <taxon>Eukaryota</taxon>
        <taxon>Metazoa</taxon>
        <taxon>Spiralia</taxon>
        <taxon>Lophotrochozoa</taxon>
        <taxon>Platyhelminthes</taxon>
        <taxon>Cestoda</taxon>
        <taxon>Eucestoda</taxon>
        <taxon>Diphyllobothriidea</taxon>
        <taxon>Diphyllobothriidae</taxon>
        <taxon>Schistocephalus</taxon>
    </lineage>
</organism>
<proteinExistence type="predicted"/>
<dbReference type="InterPro" id="IPR047831">
    <property type="entry name" value="GPR180/TMEM145"/>
</dbReference>
<evidence type="ECO:0000259" key="2">
    <source>
        <dbReference type="Pfam" id="PF10192"/>
    </source>
</evidence>
<feature type="transmembrane region" description="Helical" evidence="1">
    <location>
        <begin position="527"/>
        <end position="543"/>
    </location>
</feature>
<reference evidence="3" key="1">
    <citation type="submission" date="2016-06" db="UniProtKB">
        <authorList>
            <consortium name="WormBaseParasite"/>
        </authorList>
    </citation>
    <scope>IDENTIFICATION</scope>
</reference>
<dbReference type="GO" id="GO:0019236">
    <property type="term" value="P:response to pheromone"/>
    <property type="evidence" value="ECO:0007669"/>
    <property type="project" value="InterPro"/>
</dbReference>
<feature type="transmembrane region" description="Helical" evidence="1">
    <location>
        <begin position="564"/>
        <end position="587"/>
    </location>
</feature>
<dbReference type="SUPFAM" id="SSF56219">
    <property type="entry name" value="DNase I-like"/>
    <property type="match status" value="1"/>
</dbReference>
<keyword evidence="1" id="KW-0812">Transmembrane</keyword>
<dbReference type="WBParaSite" id="SSLN_0000973301-mRNA-1">
    <property type="protein sequence ID" value="SSLN_0000973301-mRNA-1"/>
    <property type="gene ID" value="SSLN_0000973301"/>
</dbReference>
<dbReference type="PANTHER" id="PTHR23252:SF43">
    <property type="entry name" value="INTIMAL THICKNESS RELATED RECEPTOR IRP DOMAIN-CONTAINING PROTEIN"/>
    <property type="match status" value="1"/>
</dbReference>
<accession>A0A183SYS5</accession>
<protein>
    <submittedName>
        <fullName evidence="3">GpcrRhopsn4 domain-containing protein</fullName>
    </submittedName>
</protein>